<dbReference type="EMBL" id="JBCEWA010000002">
    <property type="protein sequence ID" value="MEL5987547.1"/>
    <property type="molecule type" value="Genomic_DNA"/>
</dbReference>
<proteinExistence type="predicted"/>
<evidence type="ECO:0000313" key="3">
    <source>
        <dbReference type="Proteomes" id="UP001398420"/>
    </source>
</evidence>
<keyword evidence="1" id="KW-0812">Transmembrane</keyword>
<dbReference type="GeneID" id="97820940"/>
<keyword evidence="3" id="KW-1185">Reference proteome</keyword>
<evidence type="ECO:0000256" key="1">
    <source>
        <dbReference type="SAM" id="Phobius"/>
    </source>
</evidence>
<evidence type="ECO:0000313" key="2">
    <source>
        <dbReference type="EMBL" id="MEL5987547.1"/>
    </source>
</evidence>
<comment type="caution">
    <text evidence="2">The sequence shown here is derived from an EMBL/GenBank/DDBJ whole genome shotgun (WGS) entry which is preliminary data.</text>
</comment>
<sequence>MFFVTTLIAFLYEAYLAIPIVGGATVLATGYATVWVALVIHAIVLIVRMGTIQSKVVPIIAIFLTCFTWIPILGWGIHLCIAILYFIDLLLGKYSIRRL</sequence>
<protein>
    <submittedName>
        <fullName evidence="2">Uncharacterized protein</fullName>
    </submittedName>
</protein>
<gene>
    <name evidence="2" type="ORF">AAF454_03780</name>
</gene>
<reference evidence="2 3" key="1">
    <citation type="submission" date="2024-04" db="EMBL/GenBank/DDBJ databases">
        <authorList>
            <person name="Wu Y.S."/>
            <person name="Zhang L."/>
        </authorList>
    </citation>
    <scope>NUCLEOTIDE SEQUENCE [LARGE SCALE GENOMIC DNA]</scope>
    <source>
        <strain evidence="2 3">KG-01</strain>
    </source>
</reference>
<feature type="transmembrane region" description="Helical" evidence="1">
    <location>
        <begin position="26"/>
        <end position="47"/>
    </location>
</feature>
<keyword evidence="1" id="KW-1133">Transmembrane helix</keyword>
<name>A0ABU9LL12_9BACL</name>
<feature type="transmembrane region" description="Helical" evidence="1">
    <location>
        <begin position="59"/>
        <end position="87"/>
    </location>
</feature>
<keyword evidence="1" id="KW-0472">Membrane</keyword>
<dbReference type="Proteomes" id="UP001398420">
    <property type="component" value="Unassembled WGS sequence"/>
</dbReference>
<dbReference type="RefSeq" id="WP_068451745.1">
    <property type="nucleotide sequence ID" value="NZ_BJOB01000010.1"/>
</dbReference>
<accession>A0ABU9LL12</accession>
<organism evidence="2 3">
    <name type="scientific">Kurthia gibsonii</name>
    <dbReference type="NCBI Taxonomy" id="33946"/>
    <lineage>
        <taxon>Bacteria</taxon>
        <taxon>Bacillati</taxon>
        <taxon>Bacillota</taxon>
        <taxon>Bacilli</taxon>
        <taxon>Bacillales</taxon>
        <taxon>Caryophanaceae</taxon>
        <taxon>Kurthia</taxon>
    </lineage>
</organism>